<dbReference type="EMBL" id="APOI01000030">
    <property type="protein sequence ID" value="ENU21749.1"/>
    <property type="molecule type" value="Genomic_DNA"/>
</dbReference>
<organism evidence="2 3">
    <name type="scientific">Acinetobacter proteolyticus</name>
    <dbReference type="NCBI Taxonomy" id="1776741"/>
    <lineage>
        <taxon>Bacteria</taxon>
        <taxon>Pseudomonadati</taxon>
        <taxon>Pseudomonadota</taxon>
        <taxon>Gammaproteobacteria</taxon>
        <taxon>Moraxellales</taxon>
        <taxon>Moraxellaceae</taxon>
        <taxon>Acinetobacter</taxon>
    </lineage>
</organism>
<protein>
    <recommendedName>
        <fullName evidence="1">Protein CR006 P-loop domain-containing protein</fullName>
    </recommendedName>
</protein>
<dbReference type="Gene3D" id="3.40.50.300">
    <property type="entry name" value="P-loop containing nucleotide triphosphate hydrolases"/>
    <property type="match status" value="1"/>
</dbReference>
<name>A0ABN0J9A5_9GAMM</name>
<dbReference type="Proteomes" id="UP000013034">
    <property type="component" value="Unassembled WGS sequence"/>
</dbReference>
<evidence type="ECO:0000259" key="1">
    <source>
        <dbReference type="Pfam" id="PF13166"/>
    </source>
</evidence>
<sequence>MAGNRKIYPYKSLNRVVERLRGDLNDGKDFVLVYAYNGTGKTRLSMEFKEKGKKGTKKNKTINNRDTLYFNAFTEDLFRWDNDLVGDKNRKLYLNKDSRFFLGFKELALEEKIFNHLEKYADFDFRIDYESWTVSFSRQETFKLKGQDKFTTKIIDNIKVSRGEENLFIWCTFLAISELAIDKQEAYDWVKYIYIDDPISSLDDNNVIALSSDLAKLICMAKEAVKVVISTHHGLFFNIMNNELKKHNHKCYFLYKNKHTNEYQLQTTSDTPFFYHVAMLKELHDAANSNPSRLYTYHFNILRSVMEKTASFFGAEDFSFCIKNIDNAALFSRALNLMSHGQYSIYDPRKMLPDNQKLFKDILNAFLERYPFQLPNIGEVAQPTASTSPQIDMPQETQS</sequence>
<comment type="caution">
    <text evidence="2">The sequence shown here is derived from an EMBL/GenBank/DDBJ whole genome shotgun (WGS) entry which is preliminary data.</text>
</comment>
<gene>
    <name evidence="2" type="ORF">F993_03671</name>
</gene>
<reference evidence="2 3" key="1">
    <citation type="submission" date="2013-02" db="EMBL/GenBank/DDBJ databases">
        <title>The Genome Sequence of Acinetobacter sp. NIPH 809.</title>
        <authorList>
            <consortium name="The Broad Institute Genome Sequencing Platform"/>
            <consortium name="The Broad Institute Genome Sequencing Center for Infectious Disease"/>
            <person name="Cerqueira G."/>
            <person name="Feldgarden M."/>
            <person name="Courvalin P."/>
            <person name="Perichon B."/>
            <person name="Grillot-Courvalin C."/>
            <person name="Clermont D."/>
            <person name="Rocha E."/>
            <person name="Yoon E.-J."/>
            <person name="Nemec A."/>
            <person name="Walker B."/>
            <person name="Young S.K."/>
            <person name="Zeng Q."/>
            <person name="Gargeya S."/>
            <person name="Fitzgerald M."/>
            <person name="Haas B."/>
            <person name="Abouelleil A."/>
            <person name="Alvarado L."/>
            <person name="Arachchi H.M."/>
            <person name="Berlin A.M."/>
            <person name="Chapman S.B."/>
            <person name="Dewar J."/>
            <person name="Goldberg J."/>
            <person name="Griggs A."/>
            <person name="Gujja S."/>
            <person name="Hansen M."/>
            <person name="Howarth C."/>
            <person name="Imamovic A."/>
            <person name="Larimer J."/>
            <person name="McCowan C."/>
            <person name="Murphy C."/>
            <person name="Neiman D."/>
            <person name="Pearson M."/>
            <person name="Priest M."/>
            <person name="Roberts A."/>
            <person name="Saif S."/>
            <person name="Shea T."/>
            <person name="Sisk P."/>
            <person name="Sykes S."/>
            <person name="Wortman J."/>
            <person name="Nusbaum C."/>
            <person name="Birren B."/>
        </authorList>
    </citation>
    <scope>NUCLEOTIDE SEQUENCE [LARGE SCALE GENOMIC DNA]</scope>
    <source>
        <strain evidence="2 3">NIPH 809</strain>
    </source>
</reference>
<dbReference type="RefSeq" id="WP_004657288.1">
    <property type="nucleotide sequence ID" value="NZ_KB849179.1"/>
</dbReference>
<accession>A0ABN0J9A5</accession>
<dbReference type="InterPro" id="IPR026866">
    <property type="entry name" value="CR006_AAA"/>
</dbReference>
<dbReference type="InterPro" id="IPR027417">
    <property type="entry name" value="P-loop_NTPase"/>
</dbReference>
<evidence type="ECO:0000313" key="3">
    <source>
        <dbReference type="Proteomes" id="UP000013034"/>
    </source>
</evidence>
<proteinExistence type="predicted"/>
<feature type="domain" description="Protein CR006 P-loop" evidence="1">
    <location>
        <begin position="159"/>
        <end position="342"/>
    </location>
</feature>
<evidence type="ECO:0000313" key="2">
    <source>
        <dbReference type="EMBL" id="ENU21749.1"/>
    </source>
</evidence>
<keyword evidence="3" id="KW-1185">Reference proteome</keyword>
<dbReference type="Pfam" id="PF13166">
    <property type="entry name" value="AAA_13"/>
    <property type="match status" value="1"/>
</dbReference>